<protein>
    <submittedName>
        <fullName evidence="1">Uncharacterized protein</fullName>
    </submittedName>
</protein>
<gene>
    <name evidence="1" type="ORF">APAL1065_LOCUS20225</name>
</gene>
<accession>A0A7S2YKT0</accession>
<sequence>MVVLPDQNGRWCQVESSRVVAEFQHPSQQKCLCNPASFLQPDSYSHNKKQQQFVVVPFGGQSFLLLGDGETSYEATRNDGRIMFVKMDDLLLLSYRQNKPKAWPDGWPARSLGCTRMWKKRETSRNERFRQQQQ</sequence>
<dbReference type="AlphaFoldDB" id="A0A7S2YKT0"/>
<dbReference type="EMBL" id="HBHT01030130">
    <property type="protein sequence ID" value="CAD9981785.1"/>
    <property type="molecule type" value="Transcribed_RNA"/>
</dbReference>
<name>A0A7S2YKT0_9STRA</name>
<evidence type="ECO:0000313" key="1">
    <source>
        <dbReference type="EMBL" id="CAD9981785.1"/>
    </source>
</evidence>
<reference evidence="1" key="1">
    <citation type="submission" date="2021-01" db="EMBL/GenBank/DDBJ databases">
        <authorList>
            <person name="Corre E."/>
            <person name="Pelletier E."/>
            <person name="Niang G."/>
            <person name="Scheremetjew M."/>
            <person name="Finn R."/>
            <person name="Kale V."/>
            <person name="Holt S."/>
            <person name="Cochrane G."/>
            <person name="Meng A."/>
            <person name="Brown T."/>
            <person name="Cohen L."/>
        </authorList>
    </citation>
    <scope>NUCLEOTIDE SEQUENCE</scope>
    <source>
        <strain evidence="1">CCMP125</strain>
    </source>
</reference>
<proteinExistence type="predicted"/>
<organism evidence="1">
    <name type="scientific">Entomoneis paludosa</name>
    <dbReference type="NCBI Taxonomy" id="265537"/>
    <lineage>
        <taxon>Eukaryota</taxon>
        <taxon>Sar</taxon>
        <taxon>Stramenopiles</taxon>
        <taxon>Ochrophyta</taxon>
        <taxon>Bacillariophyta</taxon>
        <taxon>Bacillariophyceae</taxon>
        <taxon>Bacillariophycidae</taxon>
        <taxon>Entomoneidaceae</taxon>
        <taxon>Entomoneis</taxon>
    </lineage>
</organism>